<comment type="caution">
    <text evidence="1">The sequence shown here is derived from an EMBL/GenBank/DDBJ whole genome shotgun (WGS) entry which is preliminary data.</text>
</comment>
<evidence type="ECO:0000313" key="2">
    <source>
        <dbReference type="Proteomes" id="UP000655523"/>
    </source>
</evidence>
<dbReference type="Gene3D" id="6.10.140.1310">
    <property type="match status" value="1"/>
</dbReference>
<dbReference type="Proteomes" id="UP000655523">
    <property type="component" value="Unassembled WGS sequence"/>
</dbReference>
<keyword evidence="2" id="KW-1185">Reference proteome</keyword>
<dbReference type="EMBL" id="WOEZ01000185">
    <property type="protein sequence ID" value="NPT59118.1"/>
    <property type="molecule type" value="Genomic_DNA"/>
</dbReference>
<gene>
    <name evidence="1" type="ORF">GNZ13_32305</name>
</gene>
<reference evidence="1 2" key="1">
    <citation type="submission" date="2019-11" db="EMBL/GenBank/DDBJ databases">
        <title>Metabolism of dissolved organic matter in forest soils.</title>
        <authorList>
            <person name="Cyle K.T."/>
            <person name="Wilhelm R.C."/>
            <person name="Martinez C.E."/>
        </authorList>
    </citation>
    <scope>NUCLEOTIDE SEQUENCE [LARGE SCALE GENOMIC DNA]</scope>
    <source>
        <strain evidence="1 2">5N</strain>
    </source>
</reference>
<organism evidence="1 2">
    <name type="scientific">Paraburkholderia elongata</name>
    <dbReference type="NCBI Taxonomy" id="2675747"/>
    <lineage>
        <taxon>Bacteria</taxon>
        <taxon>Pseudomonadati</taxon>
        <taxon>Pseudomonadota</taxon>
        <taxon>Betaproteobacteria</taxon>
        <taxon>Burkholderiales</taxon>
        <taxon>Burkholderiaceae</taxon>
        <taxon>Paraburkholderia</taxon>
    </lineage>
</organism>
<name>A0A972NSR4_9BURK</name>
<accession>A0A972NSR4</accession>
<proteinExistence type="predicted"/>
<sequence length="138" mass="14518">MTSSFLQMGFGPSVTAKSATPATDGYDGTFGGFPYNIHPVATPDVYAALLAAIADNDVTVTPYSPRVVSSAQLWANYQTQAQSVLTESDKTILRCYENGVTVPAAWATYRKALRAIISATSGDPAQPLPARPAYPAGT</sequence>
<dbReference type="AlphaFoldDB" id="A0A972NSR4"/>
<dbReference type="RefSeq" id="WP_172172173.1">
    <property type="nucleotide sequence ID" value="NZ_WOEZ01000185.1"/>
</dbReference>
<evidence type="ECO:0000313" key="1">
    <source>
        <dbReference type="EMBL" id="NPT59118.1"/>
    </source>
</evidence>
<protein>
    <submittedName>
        <fullName evidence="1">Uncharacterized protein</fullName>
    </submittedName>
</protein>